<dbReference type="AlphaFoldDB" id="A0A1G8MHC4"/>
<dbReference type="Proteomes" id="UP000235682">
    <property type="component" value="Unassembled WGS sequence"/>
</dbReference>
<proteinExistence type="predicted"/>
<feature type="transmembrane region" description="Helical" evidence="1">
    <location>
        <begin position="35"/>
        <end position="52"/>
    </location>
</feature>
<reference evidence="2 3" key="1">
    <citation type="submission" date="2017-09" db="EMBL/GenBank/DDBJ databases">
        <title>Bacterial strain isolated from the female urinary microbiota.</title>
        <authorList>
            <person name="Thomas-White K."/>
            <person name="Kumar N."/>
            <person name="Forster S."/>
            <person name="Putonti C."/>
            <person name="Lawley T."/>
            <person name="Wolfe A.J."/>
        </authorList>
    </citation>
    <scope>NUCLEOTIDE SEQUENCE [LARGE SCALE GENOMIC DNA]</scope>
    <source>
        <strain evidence="2 3">UMB0852</strain>
    </source>
</reference>
<dbReference type="PANTHER" id="PTHR40027">
    <property type="entry name" value="CELL DIVISION PROTEIN DIVIC"/>
    <property type="match status" value="1"/>
</dbReference>
<keyword evidence="1" id="KW-0472">Membrane</keyword>
<dbReference type="RefSeq" id="WP_092085711.1">
    <property type="nucleotide sequence ID" value="NZ_FNEL01000032.1"/>
</dbReference>
<dbReference type="InterPro" id="IPR039076">
    <property type="entry name" value="DivIC"/>
</dbReference>
<name>A0A1G8MHC4_9LACT</name>
<dbReference type="GO" id="GO:0051301">
    <property type="term" value="P:cell division"/>
    <property type="evidence" value="ECO:0007669"/>
    <property type="project" value="InterPro"/>
</dbReference>
<evidence type="ECO:0000256" key="1">
    <source>
        <dbReference type="SAM" id="Phobius"/>
    </source>
</evidence>
<dbReference type="EMBL" id="PNHE01000049">
    <property type="protein sequence ID" value="PMC57764.1"/>
    <property type="molecule type" value="Genomic_DNA"/>
</dbReference>
<accession>A0A1G8MHC4</accession>
<dbReference type="OrthoDB" id="2991180at2"/>
<gene>
    <name evidence="2" type="ORF">CJ205_07925</name>
</gene>
<comment type="caution">
    <text evidence="2">The sequence shown here is derived from an EMBL/GenBank/DDBJ whole genome shotgun (WGS) entry which is preliminary data.</text>
</comment>
<evidence type="ECO:0008006" key="4">
    <source>
        <dbReference type="Google" id="ProtNLM"/>
    </source>
</evidence>
<evidence type="ECO:0000313" key="2">
    <source>
        <dbReference type="EMBL" id="PMC57764.1"/>
    </source>
</evidence>
<keyword evidence="3" id="KW-1185">Reference proteome</keyword>
<protein>
    <recommendedName>
        <fullName evidence="4">Septum formation initiator family protein</fullName>
    </recommendedName>
</protein>
<dbReference type="STRING" id="84521.SAMN04487994_103215"/>
<dbReference type="PANTHER" id="PTHR40027:SF1">
    <property type="entry name" value="CELL DIVISION PROTEIN DIVIC"/>
    <property type="match status" value="1"/>
</dbReference>
<keyword evidence="1" id="KW-0812">Transmembrane</keyword>
<evidence type="ECO:0000313" key="3">
    <source>
        <dbReference type="Proteomes" id="UP000235682"/>
    </source>
</evidence>
<sequence length="131" mass="15753">MKETTSQPETVEFSKNFEGMEQQVQKQKEQEIQKIRLFAMIFLAFFLFLSMGRQTYHKWTELKATNQRLDEAIFAEEKSYTKRLLAQEELNRLSDPEYILELARRDLHYSKPDEILFDIPMKDRHSVEQES</sequence>
<organism evidence="2 3">
    <name type="scientific">Dolosicoccus paucivorans</name>
    <dbReference type="NCBI Taxonomy" id="84521"/>
    <lineage>
        <taxon>Bacteria</taxon>
        <taxon>Bacillati</taxon>
        <taxon>Bacillota</taxon>
        <taxon>Bacilli</taxon>
        <taxon>Lactobacillales</taxon>
        <taxon>Aerococcaceae</taxon>
        <taxon>Dolosicoccus</taxon>
    </lineage>
</organism>
<dbReference type="Pfam" id="PF04977">
    <property type="entry name" value="DivIC"/>
    <property type="match status" value="1"/>
</dbReference>
<keyword evidence="1" id="KW-1133">Transmembrane helix</keyword>
<dbReference type="InterPro" id="IPR007060">
    <property type="entry name" value="FtsL/DivIC"/>
</dbReference>